<evidence type="ECO:0000313" key="5">
    <source>
        <dbReference type="EMBL" id="WTW64419.1"/>
    </source>
</evidence>
<dbReference type="GO" id="GO:0003700">
    <property type="term" value="F:DNA-binding transcription factor activity"/>
    <property type="evidence" value="ECO:0007669"/>
    <property type="project" value="InterPro"/>
</dbReference>
<keyword evidence="2" id="KW-0238">DNA-binding</keyword>
<dbReference type="SMART" id="SM00345">
    <property type="entry name" value="HTH_GNTR"/>
    <property type="match status" value="1"/>
</dbReference>
<dbReference type="InterPro" id="IPR036388">
    <property type="entry name" value="WH-like_DNA-bd_sf"/>
</dbReference>
<dbReference type="PROSITE" id="PS50949">
    <property type="entry name" value="HTH_GNTR"/>
    <property type="match status" value="1"/>
</dbReference>
<evidence type="ECO:0000256" key="2">
    <source>
        <dbReference type="ARBA" id="ARBA00023125"/>
    </source>
</evidence>
<keyword evidence="3" id="KW-0804">Transcription</keyword>
<dbReference type="InterPro" id="IPR050679">
    <property type="entry name" value="Bact_HTH_transcr_reg"/>
</dbReference>
<dbReference type="GO" id="GO:0045892">
    <property type="term" value="P:negative regulation of DNA-templated transcription"/>
    <property type="evidence" value="ECO:0007669"/>
    <property type="project" value="TreeGrafter"/>
</dbReference>
<accession>A0AAU2VB97</accession>
<sequence length="304" mass="33621">MPGSSASTDGQRRPRDVVADGLRALISGGELRVGERIPTQAQLSERFAVPRGAVRGAVELLEREGLIRRAQQGTPPTVARPAIIHAPANNRREVPGARRQSPRPAGIFLGERVAQCFRQEEVTIDAYCLNGETLASALAGPLVTVQAEGSGPRRVAVRILLPDAEAPLALPQVIGDLQNDRPRERLRITSNHIYGSLRHSLRMLKVRDLVPDVTVEARKVSITPTQKVYILNGSEVLAGHYQVTERTVDLDRNPIEIYDMLGVEGMLFRHAVVDDDQVTRSYVEQTQQWFDSLWNTIARPMDPN</sequence>
<evidence type="ECO:0000256" key="3">
    <source>
        <dbReference type="ARBA" id="ARBA00023163"/>
    </source>
</evidence>
<evidence type="ECO:0000256" key="1">
    <source>
        <dbReference type="ARBA" id="ARBA00023015"/>
    </source>
</evidence>
<name>A0AAU2VB97_9ACTN</name>
<dbReference type="SUPFAM" id="SSF46785">
    <property type="entry name" value="Winged helix' DNA-binding domain"/>
    <property type="match status" value="1"/>
</dbReference>
<dbReference type="Pfam" id="PF00392">
    <property type="entry name" value="GntR"/>
    <property type="match status" value="1"/>
</dbReference>
<organism evidence="5">
    <name type="scientific">Streptomyces sp. NBC_00003</name>
    <dbReference type="NCBI Taxonomy" id="2903608"/>
    <lineage>
        <taxon>Bacteria</taxon>
        <taxon>Bacillati</taxon>
        <taxon>Actinomycetota</taxon>
        <taxon>Actinomycetes</taxon>
        <taxon>Kitasatosporales</taxon>
        <taxon>Streptomycetaceae</taxon>
        <taxon>Streptomyces</taxon>
    </lineage>
</organism>
<dbReference type="Gene3D" id="1.10.10.10">
    <property type="entry name" value="Winged helix-like DNA-binding domain superfamily/Winged helix DNA-binding domain"/>
    <property type="match status" value="1"/>
</dbReference>
<gene>
    <name evidence="5" type="ORF">OG549_29360</name>
</gene>
<dbReference type="InterPro" id="IPR000524">
    <property type="entry name" value="Tscrpt_reg_HTH_GntR"/>
</dbReference>
<reference evidence="5" key="1">
    <citation type="submission" date="2022-10" db="EMBL/GenBank/DDBJ databases">
        <title>The complete genomes of actinobacterial strains from the NBC collection.</title>
        <authorList>
            <person name="Joergensen T.S."/>
            <person name="Alvarez Arevalo M."/>
            <person name="Sterndorff E.B."/>
            <person name="Faurdal D."/>
            <person name="Vuksanovic O."/>
            <person name="Mourched A.-S."/>
            <person name="Charusanti P."/>
            <person name="Shaw S."/>
            <person name="Blin K."/>
            <person name="Weber T."/>
        </authorList>
    </citation>
    <scope>NUCLEOTIDE SEQUENCE</scope>
    <source>
        <strain evidence="5">NBC_00003</strain>
    </source>
</reference>
<dbReference type="PANTHER" id="PTHR44846:SF17">
    <property type="entry name" value="GNTR-FAMILY TRANSCRIPTIONAL REGULATOR"/>
    <property type="match status" value="1"/>
</dbReference>
<dbReference type="CDD" id="cd07377">
    <property type="entry name" value="WHTH_GntR"/>
    <property type="match status" value="1"/>
</dbReference>
<dbReference type="PRINTS" id="PR00035">
    <property type="entry name" value="HTHGNTR"/>
</dbReference>
<dbReference type="InterPro" id="IPR036390">
    <property type="entry name" value="WH_DNA-bd_sf"/>
</dbReference>
<dbReference type="AlphaFoldDB" id="A0AAU2VB97"/>
<evidence type="ECO:0000259" key="4">
    <source>
        <dbReference type="PROSITE" id="PS50949"/>
    </source>
</evidence>
<dbReference type="PANTHER" id="PTHR44846">
    <property type="entry name" value="MANNOSYL-D-GLYCERATE TRANSPORT/METABOLISM SYSTEM REPRESSOR MNGR-RELATED"/>
    <property type="match status" value="1"/>
</dbReference>
<keyword evidence="1" id="KW-0805">Transcription regulation</keyword>
<proteinExistence type="predicted"/>
<protein>
    <submittedName>
        <fullName evidence="5">Winged helix-turn-helix domain-containing protein</fullName>
    </submittedName>
</protein>
<dbReference type="EMBL" id="CP108318">
    <property type="protein sequence ID" value="WTW64419.1"/>
    <property type="molecule type" value="Genomic_DNA"/>
</dbReference>
<feature type="domain" description="HTH gntR-type" evidence="4">
    <location>
        <begin position="12"/>
        <end position="81"/>
    </location>
</feature>
<dbReference type="GO" id="GO:0003677">
    <property type="term" value="F:DNA binding"/>
    <property type="evidence" value="ECO:0007669"/>
    <property type="project" value="UniProtKB-KW"/>
</dbReference>